<dbReference type="EMBL" id="JAJQKU010000004">
    <property type="protein sequence ID" value="MCD9097804.1"/>
    <property type="molecule type" value="Genomic_DNA"/>
</dbReference>
<dbReference type="InterPro" id="IPR002508">
    <property type="entry name" value="MurNAc-LAA_cat"/>
</dbReference>
<name>A0ABS8UGG7_9GAMM</name>
<dbReference type="Gene3D" id="2.60.40.3500">
    <property type="match status" value="1"/>
</dbReference>
<dbReference type="InterPro" id="IPR021731">
    <property type="entry name" value="AMIN_dom"/>
</dbReference>
<dbReference type="SUPFAM" id="SSF53187">
    <property type="entry name" value="Zn-dependent exopeptidases"/>
    <property type="match status" value="1"/>
</dbReference>
<dbReference type="CDD" id="cd02696">
    <property type="entry name" value="MurNAc-LAA"/>
    <property type="match status" value="1"/>
</dbReference>
<evidence type="ECO:0000256" key="4">
    <source>
        <dbReference type="SAM" id="MobiDB-lite"/>
    </source>
</evidence>
<dbReference type="Pfam" id="PF01520">
    <property type="entry name" value="Amidase_3"/>
    <property type="match status" value="1"/>
</dbReference>
<evidence type="ECO:0000256" key="3">
    <source>
        <dbReference type="ARBA" id="ARBA00022801"/>
    </source>
</evidence>
<dbReference type="RefSeq" id="WP_232136935.1">
    <property type="nucleotide sequence ID" value="NZ_CP089507.1"/>
</dbReference>
<dbReference type="PANTHER" id="PTHR30404">
    <property type="entry name" value="N-ACETYLMURAMOYL-L-ALANINE AMIDASE"/>
    <property type="match status" value="1"/>
</dbReference>
<comment type="catalytic activity">
    <reaction evidence="1">
        <text>Hydrolyzes the link between N-acetylmuramoyl residues and L-amino acid residues in certain cell-wall glycopeptides.</text>
        <dbReference type="EC" id="3.5.1.28"/>
    </reaction>
</comment>
<organism evidence="6 7">
    <name type="scientific">Luteimonas fraxinea</name>
    <dbReference type="NCBI Taxonomy" id="2901869"/>
    <lineage>
        <taxon>Bacteria</taxon>
        <taxon>Pseudomonadati</taxon>
        <taxon>Pseudomonadota</taxon>
        <taxon>Gammaproteobacteria</taxon>
        <taxon>Lysobacterales</taxon>
        <taxon>Lysobacteraceae</taxon>
        <taxon>Luteimonas</taxon>
    </lineage>
</organism>
<dbReference type="EC" id="3.5.1.28" evidence="2"/>
<dbReference type="GO" id="GO:0008745">
    <property type="term" value="F:N-acetylmuramoyl-L-alanine amidase activity"/>
    <property type="evidence" value="ECO:0007669"/>
    <property type="project" value="UniProtKB-EC"/>
</dbReference>
<dbReference type="Gene3D" id="3.40.630.40">
    <property type="entry name" value="Zn-dependent exopeptidases"/>
    <property type="match status" value="1"/>
</dbReference>
<evidence type="ECO:0000313" key="6">
    <source>
        <dbReference type="EMBL" id="MCD9097804.1"/>
    </source>
</evidence>
<comment type="caution">
    <text evidence="6">The sequence shown here is derived from an EMBL/GenBank/DDBJ whole genome shotgun (WGS) entry which is preliminary data.</text>
</comment>
<keyword evidence="3 6" id="KW-0378">Hydrolase</keyword>
<dbReference type="PANTHER" id="PTHR30404:SF0">
    <property type="entry name" value="N-ACETYLMURAMOYL-L-ALANINE AMIDASE AMIC"/>
    <property type="match status" value="1"/>
</dbReference>
<evidence type="ECO:0000256" key="2">
    <source>
        <dbReference type="ARBA" id="ARBA00011901"/>
    </source>
</evidence>
<feature type="compositionally biased region" description="Pro residues" evidence="4">
    <location>
        <begin position="203"/>
        <end position="215"/>
    </location>
</feature>
<feature type="region of interest" description="Disordered" evidence="4">
    <location>
        <begin position="175"/>
        <end position="218"/>
    </location>
</feature>
<dbReference type="InterPro" id="IPR050695">
    <property type="entry name" value="N-acetylmuramoyl_amidase_3"/>
</dbReference>
<gene>
    <name evidence="6" type="ORF">LTT95_12730</name>
</gene>
<dbReference type="Pfam" id="PF11741">
    <property type="entry name" value="AMIN"/>
    <property type="match status" value="1"/>
</dbReference>
<feature type="domain" description="MurNAc-LAA" evidence="5">
    <location>
        <begin position="301"/>
        <end position="454"/>
    </location>
</feature>
<keyword evidence="7" id="KW-1185">Reference proteome</keyword>
<reference evidence="6" key="1">
    <citation type="submission" date="2021-12" db="EMBL/GenBank/DDBJ databases">
        <authorList>
            <person name="Ulrich A."/>
        </authorList>
    </citation>
    <scope>NUCLEOTIDE SEQUENCE</scope>
    <source>
        <strain evidence="6">A1P009</strain>
    </source>
</reference>
<feature type="compositionally biased region" description="Low complexity" evidence="4">
    <location>
        <begin position="180"/>
        <end position="202"/>
    </location>
</feature>
<protein>
    <recommendedName>
        <fullName evidence="2">N-acetylmuramoyl-L-alanine amidase</fullName>
        <ecNumber evidence="2">3.5.1.28</ecNumber>
    </recommendedName>
</protein>
<feature type="region of interest" description="Disordered" evidence="4">
    <location>
        <begin position="113"/>
        <end position="132"/>
    </location>
</feature>
<accession>A0ABS8UGG7</accession>
<evidence type="ECO:0000313" key="7">
    <source>
        <dbReference type="Proteomes" id="UP001430360"/>
    </source>
</evidence>
<sequence length="485" mass="50074">MRIRGINLSQLALAVALIAALCWNIAYGAELRGVDVRSGATGTRAELKLDARAEYSVISLANPDRLVVDLPGTRLRTTAMPAGAGTIKSVRSGQPVAGTTRIVFDLSSSVKAMPPRLEDSPDGPRLVIEWPGDGAADPIARIAASTASTPAAGAAPVATPAADPSLASNDATSRLISSMGPQQGPAPSAPAPVTATAQAPATQLPPAPIPTPPPAVQREIAPAPQVPMPAAVGPGMRPLVVAIDPGHGGRDPGAIGPAGTHEKNVVLAISRELARQINATPGMRAHLVRENDSYIELPQRAARARRAKADMFVSIHADAAHNRAAYGSSVYTLSTRGASSQQARWLADRENSADLVGGVSLSQDTLSNVLLEMAQSGHMRASQDAATHVLSGLRNVGKTHKANVEYANFSVLRNADMPAMLVETGFISNAEEEQRLLDPAHQRRLASAVLNGINTYFTAQPPPGTLYAARAAAAADAGVAAGGSP</sequence>
<dbReference type="SMART" id="SM00646">
    <property type="entry name" value="Ami_3"/>
    <property type="match status" value="1"/>
</dbReference>
<evidence type="ECO:0000259" key="5">
    <source>
        <dbReference type="SMART" id="SM00646"/>
    </source>
</evidence>
<evidence type="ECO:0000256" key="1">
    <source>
        <dbReference type="ARBA" id="ARBA00001561"/>
    </source>
</evidence>
<dbReference type="Proteomes" id="UP001430360">
    <property type="component" value="Unassembled WGS sequence"/>
</dbReference>
<reference evidence="6" key="2">
    <citation type="journal article" date="2022" name="Syst. Appl. Microbiol.">
        <title>Physiological and genomic characterisation of Luteimonas fraxinea sp. nov., a bacterial species associated with trees tolerant to ash dieback.</title>
        <authorList>
            <person name="Ulrich K."/>
            <person name="Becker R."/>
            <person name="Behrendt U."/>
            <person name="Kube M."/>
            <person name="Schneck V."/>
            <person name="Ulrich A."/>
        </authorList>
    </citation>
    <scope>NUCLEOTIDE SEQUENCE</scope>
    <source>
        <strain evidence="6">A1P009</strain>
    </source>
</reference>
<proteinExistence type="predicted"/>